<dbReference type="Proteomes" id="UP000326757">
    <property type="component" value="Unassembled WGS sequence"/>
</dbReference>
<evidence type="ECO:0000313" key="2">
    <source>
        <dbReference type="Proteomes" id="UP000326757"/>
    </source>
</evidence>
<dbReference type="AlphaFoldDB" id="A0A5N6K7Z8"/>
<comment type="caution">
    <text evidence="1">The sequence shown here is derived from an EMBL/GenBank/DDBJ whole genome shotgun (WGS) entry which is preliminary data.</text>
</comment>
<accession>A0A5N6K7Z8</accession>
<organism evidence="1 2">
    <name type="scientific">Monilinia laxa</name>
    <name type="common">Brown rot fungus</name>
    <name type="synonym">Sclerotinia laxa</name>
    <dbReference type="NCBI Taxonomy" id="61186"/>
    <lineage>
        <taxon>Eukaryota</taxon>
        <taxon>Fungi</taxon>
        <taxon>Dikarya</taxon>
        <taxon>Ascomycota</taxon>
        <taxon>Pezizomycotina</taxon>
        <taxon>Leotiomycetes</taxon>
        <taxon>Helotiales</taxon>
        <taxon>Sclerotiniaceae</taxon>
        <taxon>Monilinia</taxon>
    </lineage>
</organism>
<keyword evidence="2" id="KW-1185">Reference proteome</keyword>
<gene>
    <name evidence="1" type="ORF">EYC80_001065</name>
</gene>
<sequence length="93" mass="10729">MENSCDWLDKHVLARSYLMNCKRDTYTFLSVDVRGEILFDAEVSMSTSHYRLQERLTAGPSAIGERRKRSTGYMPSFKVTNDQVNYLEKGIEA</sequence>
<proteinExistence type="predicted"/>
<protein>
    <submittedName>
        <fullName evidence="1">Uncharacterized protein</fullName>
    </submittedName>
</protein>
<reference evidence="1 2" key="1">
    <citation type="submission" date="2019-06" db="EMBL/GenBank/DDBJ databases">
        <title>Genome Sequence of the Brown Rot Fungal Pathogen Monilinia laxa.</title>
        <authorList>
            <person name="De Miccolis Angelini R.M."/>
            <person name="Landi L."/>
            <person name="Abate D."/>
            <person name="Pollastro S."/>
            <person name="Romanazzi G."/>
            <person name="Faretra F."/>
        </authorList>
    </citation>
    <scope>NUCLEOTIDE SEQUENCE [LARGE SCALE GENOMIC DNA]</scope>
    <source>
        <strain evidence="1 2">Mlax316</strain>
    </source>
</reference>
<name>A0A5N6K7Z8_MONLA</name>
<evidence type="ECO:0000313" key="1">
    <source>
        <dbReference type="EMBL" id="KAB8298908.1"/>
    </source>
</evidence>
<dbReference type="EMBL" id="VIGI01000006">
    <property type="protein sequence ID" value="KAB8298908.1"/>
    <property type="molecule type" value="Genomic_DNA"/>
</dbReference>